<dbReference type="InterPro" id="IPR003010">
    <property type="entry name" value="C-N_Hydrolase"/>
</dbReference>
<dbReference type="InterPro" id="IPR036526">
    <property type="entry name" value="C-N_Hydrolase_sf"/>
</dbReference>
<keyword evidence="6 9" id="KW-1133">Transmembrane helix</keyword>
<dbReference type="Pfam" id="PF00795">
    <property type="entry name" value="CN_hydrolase"/>
    <property type="match status" value="1"/>
</dbReference>
<keyword evidence="3 9" id="KW-1003">Cell membrane</keyword>
<comment type="caution">
    <text evidence="11">The sequence shown here is derived from an EMBL/GenBank/DDBJ whole genome shotgun (WGS) entry which is preliminary data.</text>
</comment>
<comment type="catalytic activity">
    <reaction evidence="9">
        <text>N-terminal S-1,2-diacyl-sn-glyceryl-L-cysteinyl-[lipoprotein] + a glycerophospholipid = N-acyl-S-1,2-diacyl-sn-glyceryl-L-cysteinyl-[lipoprotein] + a 2-acyl-sn-glycero-3-phospholipid + H(+)</text>
        <dbReference type="Rhea" id="RHEA:48228"/>
        <dbReference type="Rhea" id="RHEA-COMP:14681"/>
        <dbReference type="Rhea" id="RHEA-COMP:14684"/>
        <dbReference type="ChEBI" id="CHEBI:15378"/>
        <dbReference type="ChEBI" id="CHEBI:136912"/>
        <dbReference type="ChEBI" id="CHEBI:140656"/>
        <dbReference type="ChEBI" id="CHEBI:140657"/>
        <dbReference type="ChEBI" id="CHEBI:140660"/>
        <dbReference type="EC" id="2.3.1.269"/>
    </reaction>
</comment>
<comment type="subcellular location">
    <subcellularLocation>
        <location evidence="1 9">Cell membrane</location>
        <topology evidence="1 9">Multi-pass membrane protein</topology>
    </subcellularLocation>
</comment>
<gene>
    <name evidence="9" type="primary">lnt</name>
    <name evidence="11" type="ORF">B1R32_10311</name>
</gene>
<accession>A0A2S8SVC8</accession>
<dbReference type="NCBIfam" id="TIGR00546">
    <property type="entry name" value="lnt"/>
    <property type="match status" value="1"/>
</dbReference>
<feature type="domain" description="CN hydrolase" evidence="10">
    <location>
        <begin position="262"/>
        <end position="498"/>
    </location>
</feature>
<proteinExistence type="inferred from homology"/>
<evidence type="ECO:0000313" key="12">
    <source>
        <dbReference type="Proteomes" id="UP000237684"/>
    </source>
</evidence>
<keyword evidence="7 9" id="KW-0472">Membrane</keyword>
<evidence type="ECO:0000256" key="2">
    <source>
        <dbReference type="ARBA" id="ARBA00010065"/>
    </source>
</evidence>
<dbReference type="CDD" id="cd07571">
    <property type="entry name" value="ALP_N-acyl_transferase"/>
    <property type="match status" value="1"/>
</dbReference>
<feature type="transmembrane region" description="Helical" evidence="9">
    <location>
        <begin position="229"/>
        <end position="246"/>
    </location>
</feature>
<keyword evidence="12" id="KW-1185">Reference proteome</keyword>
<feature type="transmembrane region" description="Helical" evidence="9">
    <location>
        <begin position="91"/>
        <end position="108"/>
    </location>
</feature>
<feature type="transmembrane region" description="Helical" evidence="9">
    <location>
        <begin position="55"/>
        <end position="79"/>
    </location>
</feature>
<sequence>MKRPDSPTEDLQGTREIAKAHPRTPDNLLKSALLVSPSVTKNHLSRRKLVFLTAFLWWISGAFGLFPLGWIALAPLFVLLDELPTKSRFRVGYGAGFWCFWLVNWWLVKTISGGAPAIGAPIFLGFFLSVIAVTFIAAVHAFQVGIAALFWRGPLLLRAFSVAAIWTLGDYVRTLTPLAHEWGALAFSQTTDLPFLQIAGVLGQHGLTFFCALSAACAAIWWQTRHKKWIVAPAILFLALHVWGFYQLRQPVVGRELRVLVVQTAVSSLSKTANATGEAPFPQALRLTMHALQEKGGKFDLVVWPETTANLRRVGTFYNGLDWETLRQEKLQVPLLIGAQTYDEKNRSWNEAILLSPGGKTQVRAKTRLVPFGERAPLVEYLPFLQVFAINPMLEKGDGPKTFDLNGVGLDTQICFETCFPQRVGSRFLATITNDEWFTGTEAPRQHRAMAAMRAVENHAALVQSANGGYSFAVTPRGEITVSTRFGLPDTLDVTLVVPR</sequence>
<dbReference type="Gene3D" id="3.60.110.10">
    <property type="entry name" value="Carbon-nitrogen hydrolase"/>
    <property type="match status" value="1"/>
</dbReference>
<evidence type="ECO:0000313" key="11">
    <source>
        <dbReference type="EMBL" id="PQV64744.1"/>
    </source>
</evidence>
<keyword evidence="4 9" id="KW-0808">Transferase</keyword>
<evidence type="ECO:0000259" key="10">
    <source>
        <dbReference type="PROSITE" id="PS50263"/>
    </source>
</evidence>
<dbReference type="HAMAP" id="MF_01148">
    <property type="entry name" value="Lnt"/>
    <property type="match status" value="1"/>
</dbReference>
<evidence type="ECO:0000256" key="6">
    <source>
        <dbReference type="ARBA" id="ARBA00022989"/>
    </source>
</evidence>
<dbReference type="Proteomes" id="UP000237684">
    <property type="component" value="Unassembled WGS sequence"/>
</dbReference>
<evidence type="ECO:0000256" key="4">
    <source>
        <dbReference type="ARBA" id="ARBA00022679"/>
    </source>
</evidence>
<dbReference type="PANTHER" id="PTHR38686">
    <property type="entry name" value="APOLIPOPROTEIN N-ACYLTRANSFERASE"/>
    <property type="match status" value="1"/>
</dbReference>
<dbReference type="EMBL" id="NIGF01000003">
    <property type="protein sequence ID" value="PQV64744.1"/>
    <property type="molecule type" value="Genomic_DNA"/>
</dbReference>
<comment type="function">
    <text evidence="9">Catalyzes the phospholipid dependent N-acylation of the N-terminal cysteine of apolipoprotein, the last step in lipoprotein maturation.</text>
</comment>
<feature type="transmembrane region" description="Helical" evidence="9">
    <location>
        <begin position="195"/>
        <end position="222"/>
    </location>
</feature>
<dbReference type="PROSITE" id="PS50263">
    <property type="entry name" value="CN_HYDROLASE"/>
    <property type="match status" value="1"/>
</dbReference>
<dbReference type="GO" id="GO:0005886">
    <property type="term" value="C:plasma membrane"/>
    <property type="evidence" value="ECO:0007669"/>
    <property type="project" value="UniProtKB-SubCell"/>
</dbReference>
<organism evidence="11 12">
    <name type="scientific">Abditibacterium utsteinense</name>
    <dbReference type="NCBI Taxonomy" id="1960156"/>
    <lineage>
        <taxon>Bacteria</taxon>
        <taxon>Pseudomonadati</taxon>
        <taxon>Abditibacteriota</taxon>
        <taxon>Abditibacteriia</taxon>
        <taxon>Abditibacteriales</taxon>
        <taxon>Abditibacteriaceae</taxon>
        <taxon>Abditibacterium</taxon>
    </lineage>
</organism>
<keyword evidence="5 9" id="KW-0812">Transmembrane</keyword>
<dbReference type="UniPathway" id="UPA00666"/>
<dbReference type="PANTHER" id="PTHR38686:SF1">
    <property type="entry name" value="APOLIPOPROTEIN N-ACYLTRANSFERASE"/>
    <property type="match status" value="1"/>
</dbReference>
<keyword evidence="11" id="KW-0449">Lipoprotein</keyword>
<dbReference type="EC" id="2.3.1.269" evidence="9"/>
<dbReference type="Pfam" id="PF20154">
    <property type="entry name" value="LNT_N"/>
    <property type="match status" value="1"/>
</dbReference>
<reference evidence="11 12" key="1">
    <citation type="journal article" date="2018" name="Syst. Appl. Microbiol.">
        <title>Abditibacterium utsteinense sp. nov., the first cultivated member of candidate phylum FBP, isolated from ice-free Antarctic soil samples.</title>
        <authorList>
            <person name="Tahon G."/>
            <person name="Tytgat B."/>
            <person name="Lebbe L."/>
            <person name="Carlier A."/>
            <person name="Willems A."/>
        </authorList>
    </citation>
    <scope>NUCLEOTIDE SEQUENCE [LARGE SCALE GENOMIC DNA]</scope>
    <source>
        <strain evidence="11 12">LMG 29911</strain>
    </source>
</reference>
<feature type="transmembrane region" description="Helical" evidence="9">
    <location>
        <begin position="120"/>
        <end position="142"/>
    </location>
</feature>
<dbReference type="InterPro" id="IPR004563">
    <property type="entry name" value="Apolipo_AcylTrfase"/>
</dbReference>
<comment type="pathway">
    <text evidence="9">Protein modification; lipoprotein biosynthesis (N-acyl transfer).</text>
</comment>
<comment type="similarity">
    <text evidence="2 9">Belongs to the CN hydrolase family. Apolipoprotein N-acyltransferase subfamily.</text>
</comment>
<dbReference type="InterPro" id="IPR045378">
    <property type="entry name" value="LNT_N"/>
</dbReference>
<evidence type="ECO:0000256" key="5">
    <source>
        <dbReference type="ARBA" id="ARBA00022692"/>
    </source>
</evidence>
<comment type="caution">
    <text evidence="9">Lacks conserved residue(s) required for the propagation of feature annotation.</text>
</comment>
<dbReference type="GO" id="GO:0042158">
    <property type="term" value="P:lipoprotein biosynthetic process"/>
    <property type="evidence" value="ECO:0007669"/>
    <property type="project" value="UniProtKB-UniRule"/>
</dbReference>
<dbReference type="AlphaFoldDB" id="A0A2S8SVC8"/>
<name>A0A2S8SVC8_9BACT</name>
<evidence type="ECO:0000256" key="1">
    <source>
        <dbReference type="ARBA" id="ARBA00004651"/>
    </source>
</evidence>
<evidence type="ECO:0000256" key="8">
    <source>
        <dbReference type="ARBA" id="ARBA00023315"/>
    </source>
</evidence>
<dbReference type="InParanoid" id="A0A2S8SVC8"/>
<dbReference type="GO" id="GO:0016410">
    <property type="term" value="F:N-acyltransferase activity"/>
    <property type="evidence" value="ECO:0007669"/>
    <property type="project" value="UniProtKB-UniRule"/>
</dbReference>
<evidence type="ECO:0000256" key="7">
    <source>
        <dbReference type="ARBA" id="ARBA00023136"/>
    </source>
</evidence>
<dbReference type="SUPFAM" id="SSF56317">
    <property type="entry name" value="Carbon-nitrogen hydrolase"/>
    <property type="match status" value="1"/>
</dbReference>
<evidence type="ECO:0000256" key="3">
    <source>
        <dbReference type="ARBA" id="ARBA00022475"/>
    </source>
</evidence>
<protein>
    <recommendedName>
        <fullName evidence="9">Apolipoprotein N-acyltransferase</fullName>
        <shortName evidence="9">ALP N-acyltransferase</shortName>
        <ecNumber evidence="9">2.3.1.269</ecNumber>
    </recommendedName>
</protein>
<keyword evidence="8 9" id="KW-0012">Acyltransferase</keyword>
<evidence type="ECO:0000256" key="9">
    <source>
        <dbReference type="HAMAP-Rule" id="MF_01148"/>
    </source>
</evidence>